<dbReference type="STRING" id="686624.SAMN04488242_1134"/>
<evidence type="ECO:0000313" key="3">
    <source>
        <dbReference type="Proteomes" id="UP000199475"/>
    </source>
</evidence>
<feature type="transmembrane region" description="Helical" evidence="1">
    <location>
        <begin position="102"/>
        <end position="122"/>
    </location>
</feature>
<feature type="transmembrane region" description="Helical" evidence="1">
    <location>
        <begin position="59"/>
        <end position="82"/>
    </location>
</feature>
<evidence type="ECO:0000313" key="2">
    <source>
        <dbReference type="EMBL" id="SDL34499.1"/>
    </source>
</evidence>
<proteinExistence type="predicted"/>
<accession>A0A1G9JAB2</accession>
<dbReference type="OrthoDB" id="9810847at2"/>
<feature type="transmembrane region" description="Helical" evidence="1">
    <location>
        <begin position="7"/>
        <end position="28"/>
    </location>
</feature>
<feature type="transmembrane region" description="Helical" evidence="1">
    <location>
        <begin position="34"/>
        <end position="52"/>
    </location>
</feature>
<evidence type="ECO:0000256" key="1">
    <source>
        <dbReference type="SAM" id="Phobius"/>
    </source>
</evidence>
<keyword evidence="1" id="KW-0472">Membrane</keyword>
<dbReference type="InterPro" id="IPR007165">
    <property type="entry name" value="Phage_holin_4_2"/>
</dbReference>
<dbReference type="AlphaFoldDB" id="A0A1G9JAB2"/>
<gene>
    <name evidence="2" type="ORF">SAMN04488242_1134</name>
</gene>
<keyword evidence="1" id="KW-0812">Transmembrane</keyword>
<keyword evidence="3" id="KW-1185">Reference proteome</keyword>
<dbReference type="PANTHER" id="PTHR37309">
    <property type="entry name" value="SLR0284 PROTEIN"/>
    <property type="match status" value="1"/>
</dbReference>
<dbReference type="PANTHER" id="PTHR37309:SF1">
    <property type="entry name" value="SLR0284 PROTEIN"/>
    <property type="match status" value="1"/>
</dbReference>
<dbReference type="EMBL" id="FNGP01000002">
    <property type="protein sequence ID" value="SDL34499.1"/>
    <property type="molecule type" value="Genomic_DNA"/>
</dbReference>
<dbReference type="Proteomes" id="UP000199475">
    <property type="component" value="Unassembled WGS sequence"/>
</dbReference>
<name>A0A1G9JAB2_9ACTN</name>
<protein>
    <submittedName>
        <fullName evidence="2">Putative membrane protein</fullName>
    </submittedName>
</protein>
<reference evidence="2 3" key="1">
    <citation type="submission" date="2016-10" db="EMBL/GenBank/DDBJ databases">
        <authorList>
            <person name="de Groot N.N."/>
        </authorList>
    </citation>
    <scope>NUCLEOTIDE SEQUENCE [LARGE SCALE GENOMIC DNA]</scope>
    <source>
        <strain evidence="2 3">CGMCC 1.9159</strain>
    </source>
</reference>
<organism evidence="2 3">
    <name type="scientific">Tessaracoccus oleiagri</name>
    <dbReference type="NCBI Taxonomy" id="686624"/>
    <lineage>
        <taxon>Bacteria</taxon>
        <taxon>Bacillati</taxon>
        <taxon>Actinomycetota</taxon>
        <taxon>Actinomycetes</taxon>
        <taxon>Propionibacteriales</taxon>
        <taxon>Propionibacteriaceae</taxon>
        <taxon>Tessaracoccus</taxon>
    </lineage>
</organism>
<dbReference type="Pfam" id="PF04020">
    <property type="entry name" value="Phage_holin_4_2"/>
    <property type="match status" value="1"/>
</dbReference>
<sequence>MKTVLRIVAIAIATAVAVWLVPGITLTANSTQSQILTLLLVAAVIALVNAFVKPFATALGACLIILTLGVFYLVINALMLMLSSWLAEVLGLGFSVDGFWPALWGSIIISIVSAVTGGLLGANKD</sequence>
<keyword evidence="1" id="KW-1133">Transmembrane helix</keyword>
<dbReference type="RefSeq" id="WP_093249815.1">
    <property type="nucleotide sequence ID" value="NZ_FNGP01000002.1"/>
</dbReference>